<keyword evidence="1" id="KW-0812">Transmembrane</keyword>
<protein>
    <recommendedName>
        <fullName evidence="4">ABC transporter permease</fullName>
    </recommendedName>
</protein>
<keyword evidence="1" id="KW-1133">Transmembrane helix</keyword>
<gene>
    <name evidence="2" type="ORF">KSX_42380</name>
</gene>
<dbReference type="EMBL" id="BNJF01000002">
    <property type="protein sequence ID" value="GHO46075.1"/>
    <property type="molecule type" value="Genomic_DNA"/>
</dbReference>
<evidence type="ECO:0000313" key="2">
    <source>
        <dbReference type="EMBL" id="GHO46075.1"/>
    </source>
</evidence>
<feature type="transmembrane region" description="Helical" evidence="1">
    <location>
        <begin position="88"/>
        <end position="109"/>
    </location>
</feature>
<organism evidence="2 3">
    <name type="scientific">Ktedonospora formicarum</name>
    <dbReference type="NCBI Taxonomy" id="2778364"/>
    <lineage>
        <taxon>Bacteria</taxon>
        <taxon>Bacillati</taxon>
        <taxon>Chloroflexota</taxon>
        <taxon>Ktedonobacteria</taxon>
        <taxon>Ktedonobacterales</taxon>
        <taxon>Ktedonobacteraceae</taxon>
        <taxon>Ktedonospora</taxon>
    </lineage>
</organism>
<keyword evidence="3" id="KW-1185">Reference proteome</keyword>
<evidence type="ECO:0008006" key="4">
    <source>
        <dbReference type="Google" id="ProtNLM"/>
    </source>
</evidence>
<dbReference type="RefSeq" id="WP_307811098.1">
    <property type="nucleotide sequence ID" value="NZ_BNJF01000002.1"/>
</dbReference>
<evidence type="ECO:0000313" key="3">
    <source>
        <dbReference type="Proteomes" id="UP000612362"/>
    </source>
</evidence>
<keyword evidence="1" id="KW-0472">Membrane</keyword>
<accession>A0A8J3MSF8</accession>
<feature type="transmembrane region" description="Helical" evidence="1">
    <location>
        <begin position="211"/>
        <end position="231"/>
    </location>
</feature>
<comment type="caution">
    <text evidence="2">The sequence shown here is derived from an EMBL/GenBank/DDBJ whole genome shotgun (WGS) entry which is preliminary data.</text>
</comment>
<reference evidence="2" key="1">
    <citation type="submission" date="2020-10" db="EMBL/GenBank/DDBJ databases">
        <title>Taxonomic study of unclassified bacteria belonging to the class Ktedonobacteria.</title>
        <authorList>
            <person name="Yabe S."/>
            <person name="Wang C.M."/>
            <person name="Zheng Y."/>
            <person name="Sakai Y."/>
            <person name="Cavaletti L."/>
            <person name="Monciardini P."/>
            <person name="Donadio S."/>
        </authorList>
    </citation>
    <scope>NUCLEOTIDE SEQUENCE</scope>
    <source>
        <strain evidence="2">SOSP1-1</strain>
    </source>
</reference>
<dbReference type="PANTHER" id="PTHR43471">
    <property type="entry name" value="ABC TRANSPORTER PERMEASE"/>
    <property type="match status" value="1"/>
</dbReference>
<feature type="transmembrane region" description="Helical" evidence="1">
    <location>
        <begin position="176"/>
        <end position="199"/>
    </location>
</feature>
<evidence type="ECO:0000256" key="1">
    <source>
        <dbReference type="SAM" id="Phobius"/>
    </source>
</evidence>
<sequence length="248" mass="26857">MNMTALTTISKPTSFIDKGPRPLARVLVWELRRFCASRLFWFQALGFFGFLLLMTWALRAPEQTDIHMSNEGGSESLSGFVAGTSAGGLLHTLPIILVVLVLFLPFVAIDGVTRDLNRRTHELLMTTALPTWAYAWGRYLAGLIISLGLAILLLLSILGMGWLLHLTVTNYPAPEFGTVLILWTGMVLSAVILVCNFGFALSTLLPRLSTLVKVVIMVAWILGGVVIPLGLGGAIPLPGMSIGTRRAG</sequence>
<proteinExistence type="predicted"/>
<feature type="transmembrane region" description="Helical" evidence="1">
    <location>
        <begin position="39"/>
        <end position="58"/>
    </location>
</feature>
<dbReference type="Proteomes" id="UP000612362">
    <property type="component" value="Unassembled WGS sequence"/>
</dbReference>
<name>A0A8J3MSF8_9CHLR</name>
<feature type="transmembrane region" description="Helical" evidence="1">
    <location>
        <begin position="139"/>
        <end position="164"/>
    </location>
</feature>
<dbReference type="AlphaFoldDB" id="A0A8J3MSF8"/>